<evidence type="ECO:0008006" key="5">
    <source>
        <dbReference type="Google" id="ProtNLM"/>
    </source>
</evidence>
<name>A0ABQ1P195_9MICC</name>
<dbReference type="Pfam" id="PF14333">
    <property type="entry name" value="DUF4389"/>
    <property type="match status" value="2"/>
</dbReference>
<feature type="compositionally biased region" description="Pro residues" evidence="1">
    <location>
        <begin position="9"/>
        <end position="23"/>
    </location>
</feature>
<dbReference type="Proteomes" id="UP000597761">
    <property type="component" value="Unassembled WGS sequence"/>
</dbReference>
<proteinExistence type="predicted"/>
<evidence type="ECO:0000256" key="2">
    <source>
        <dbReference type="SAM" id="Phobius"/>
    </source>
</evidence>
<accession>A0ABQ1P195</accession>
<feature type="region of interest" description="Disordered" evidence="1">
    <location>
        <begin position="1"/>
        <end position="34"/>
    </location>
</feature>
<keyword evidence="2" id="KW-1133">Transmembrane helix</keyword>
<feature type="transmembrane region" description="Helical" evidence="2">
    <location>
        <begin position="421"/>
        <end position="443"/>
    </location>
</feature>
<feature type="transmembrane region" description="Helical" evidence="2">
    <location>
        <begin position="455"/>
        <end position="474"/>
    </location>
</feature>
<evidence type="ECO:0000256" key="1">
    <source>
        <dbReference type="SAM" id="MobiDB-lite"/>
    </source>
</evidence>
<keyword evidence="4" id="KW-1185">Reference proteome</keyword>
<gene>
    <name evidence="3" type="ORF">GCM10011512_15140</name>
</gene>
<feature type="region of interest" description="Disordered" evidence="1">
    <location>
        <begin position="151"/>
        <end position="186"/>
    </location>
</feature>
<feature type="region of interest" description="Disordered" evidence="1">
    <location>
        <begin position="272"/>
        <end position="292"/>
    </location>
</feature>
<evidence type="ECO:0000313" key="4">
    <source>
        <dbReference type="Proteomes" id="UP000597761"/>
    </source>
</evidence>
<keyword evidence="2" id="KW-0472">Membrane</keyword>
<comment type="caution">
    <text evidence="3">The sequence shown here is derived from an EMBL/GenBank/DDBJ whole genome shotgun (WGS) entry which is preliminary data.</text>
</comment>
<reference evidence="4" key="1">
    <citation type="journal article" date="2019" name="Int. J. Syst. Evol. Microbiol.">
        <title>The Global Catalogue of Microorganisms (GCM) 10K type strain sequencing project: providing services to taxonomists for standard genome sequencing and annotation.</title>
        <authorList>
            <consortium name="The Broad Institute Genomics Platform"/>
            <consortium name="The Broad Institute Genome Sequencing Center for Infectious Disease"/>
            <person name="Wu L."/>
            <person name="Ma J."/>
        </authorList>
    </citation>
    <scope>NUCLEOTIDE SEQUENCE [LARGE SCALE GENOMIC DNA]</scope>
    <source>
        <strain evidence="4">CGMCC 1.15480</strain>
    </source>
</reference>
<feature type="transmembrane region" description="Helical" evidence="2">
    <location>
        <begin position="332"/>
        <end position="355"/>
    </location>
</feature>
<dbReference type="InterPro" id="IPR025498">
    <property type="entry name" value="DUF4389"/>
</dbReference>
<dbReference type="EMBL" id="BMJI01000006">
    <property type="protein sequence ID" value="GGC89187.1"/>
    <property type="molecule type" value="Genomic_DNA"/>
</dbReference>
<evidence type="ECO:0000313" key="3">
    <source>
        <dbReference type="EMBL" id="GGC89187.1"/>
    </source>
</evidence>
<organism evidence="3 4">
    <name type="scientific">Tersicoccus solisilvae</name>
    <dbReference type="NCBI Taxonomy" id="1882339"/>
    <lineage>
        <taxon>Bacteria</taxon>
        <taxon>Bacillati</taxon>
        <taxon>Actinomycetota</taxon>
        <taxon>Actinomycetes</taxon>
        <taxon>Micrococcales</taxon>
        <taxon>Micrococcaceae</taxon>
        <taxon>Tersicoccus</taxon>
    </lineage>
</organism>
<feature type="transmembrane region" description="Helical" evidence="2">
    <location>
        <begin position="243"/>
        <end position="266"/>
    </location>
</feature>
<feature type="transmembrane region" description="Helical" evidence="2">
    <location>
        <begin position="41"/>
        <end position="65"/>
    </location>
</feature>
<keyword evidence="2" id="KW-0812">Transmembrane</keyword>
<protein>
    <recommendedName>
        <fullName evidence="5">DUF4389 domain-containing protein</fullName>
    </recommendedName>
</protein>
<sequence length="528" mass="55632">MSTPTRPIAAPPPRQPSGPPWTGPPGSIRPGPAHRTRPGHWVVLVIGVLLTTTGFGLTVGGAVVLGADASRDDDGYIGSGTERYATSGYALTSPSLRLDLGNLSSTGAPALSDVVSVRLRVNPVVPGAQTFVGIGDTAAVTRYLDQVPVSAIATPGGGPRATDRSDDARVGLPVSGGDRAPAGPGSQDLWTISSHGAGTQELAMDLPSGDWTLVVMNADGSRPVWVDMQAAVRSPVVGPLGGGLLAAGLVGLVVGIPLLLLGAAGLGRDIAPDVPGPHPPGQPGSMASGGGGERLVPPSWPSPYPVWFQGFLDPRLSRGLWLVKWILGVPHYLVLALLWVAVLVTSLAAGLVVLVTGRYPRAWFAFTVGVLRWNWRVGFYAYSALGTDRYPPFSLDHADYPADLDVAYPGRLSHGLVLVKWWLLALPHLIIVALLTGGTVAAWRWWGTGAFGGGWSWSVLGVLVLVAGVILLIGRRYPRDLFDLVMGLNRWIHRVAAYVLLLRDEYPPFRLEQGPIDRPTPTKPPPPA</sequence>